<feature type="transmembrane region" description="Helical" evidence="15">
    <location>
        <begin position="482"/>
        <end position="507"/>
    </location>
</feature>
<feature type="domain" description="Amino acid transporter transmembrane" evidence="16">
    <location>
        <begin position="304"/>
        <end position="565"/>
    </location>
</feature>
<evidence type="ECO:0000256" key="3">
    <source>
        <dbReference type="ARBA" id="ARBA00022448"/>
    </source>
</evidence>
<feature type="transmembrane region" description="Helical" evidence="15">
    <location>
        <begin position="142"/>
        <end position="164"/>
    </location>
</feature>
<feature type="transmembrane region" description="Helical" evidence="15">
    <location>
        <begin position="115"/>
        <end position="136"/>
    </location>
</feature>
<keyword evidence="6" id="KW-0967">Endosome</keyword>
<keyword evidence="12" id="KW-0325">Glycoprotein</keyword>
<sequence length="574" mass="65043">MLDNVNEERAALLKNSKSKYYGANVTTGENEIRYSSSCLRLPIPFSPPDDGYGNGSINADNFSDSEDTVNWSASLSRYRYYLRLGVPVIPDHVLPSRFFVLLPSESIKPGTQSSFVTIFSIWNTMMGTSLLSMPWAIQQSGFALGIFLMMLVGALAFYTAYLVLQSIEDLPLEPGRTAFNSDFSDACRFYLGKTGEIVSIVFSFLALLSGMVVYYVLLCNFLYFTINYLHGFIINKMNLPQIPPITIYDNHTDVICPTIPYIVIHNTSLSNFSFYETLFLSGSIHSHSSNSIFGKLWSQTHTVPFWLLIIILPLVSIKSPTFFTKFNALGTISVAYLFLLVFIKVVKWGIHMDFNSTTYPSVIPNARGTFIVLTGIGSLAFFIHNAIHSIVRNQAKPQNNVRDLLIAYICVAITYLGIGILFYISFPFAKDCIQDNLLNNLSENDLLAFIARVSLFFQMLTVLPLLMYILRTQFMYFFFKKFYPSWFHVFILHIVLLIICISFSVFMPHIGEIARFSGSICGFVYMFALPALVNISKMHKQGKFVSWSLIFHISLIIVGLLNFLGQFVSYFENY</sequence>
<evidence type="ECO:0000256" key="14">
    <source>
        <dbReference type="ARBA" id="ARBA00038442"/>
    </source>
</evidence>
<accession>A0A0H3YJE4</accession>
<evidence type="ECO:0000313" key="17">
    <source>
        <dbReference type="EMBL" id="AKN21661.1"/>
    </source>
</evidence>
<feature type="transmembrane region" description="Helical" evidence="15">
    <location>
        <begin position="403"/>
        <end position="426"/>
    </location>
</feature>
<keyword evidence="8 15" id="KW-1133">Transmembrane helix</keyword>
<dbReference type="EMBL" id="KT163711">
    <property type="protein sequence ID" value="AKN21661.1"/>
    <property type="molecule type" value="mRNA"/>
</dbReference>
<evidence type="ECO:0000256" key="6">
    <source>
        <dbReference type="ARBA" id="ARBA00022753"/>
    </source>
</evidence>
<dbReference type="GO" id="GO:0046872">
    <property type="term" value="F:metal ion binding"/>
    <property type="evidence" value="ECO:0007669"/>
    <property type="project" value="UniProtKB-KW"/>
</dbReference>
<keyword evidence="3" id="KW-0813">Transport</keyword>
<dbReference type="PANTHER" id="PTHR22950">
    <property type="entry name" value="AMINO ACID TRANSPORTER"/>
    <property type="match status" value="1"/>
</dbReference>
<evidence type="ECO:0000256" key="11">
    <source>
        <dbReference type="ARBA" id="ARBA00023157"/>
    </source>
</evidence>
<feature type="transmembrane region" description="Helical" evidence="15">
    <location>
        <begin position="446"/>
        <end position="470"/>
    </location>
</feature>
<feature type="transmembrane region" description="Helical" evidence="15">
    <location>
        <begin position="197"/>
        <end position="217"/>
    </location>
</feature>
<feature type="transmembrane region" description="Helical" evidence="15">
    <location>
        <begin position="513"/>
        <end position="532"/>
    </location>
</feature>
<feature type="transmembrane region" description="Helical" evidence="15">
    <location>
        <begin position="544"/>
        <end position="564"/>
    </location>
</feature>
<feature type="transmembrane region" description="Helical" evidence="15">
    <location>
        <begin position="329"/>
        <end position="350"/>
    </location>
</feature>
<reference evidence="17" key="1">
    <citation type="journal article" date="2015" name="Elife">
        <title>Stem cells and fluid flow drive cyst formation in an invertebrate excretory organ.</title>
        <authorList>
            <person name="Thi-Kim Vu H."/>
            <person name="Rink J.C."/>
            <person name="McKinney S.A."/>
            <person name="McClain M."/>
            <person name="Lakshmanaperumal N."/>
            <person name="Alexander R."/>
            <person name="Sanchez Alvarado A."/>
        </authorList>
    </citation>
    <scope>NUCLEOTIDE SEQUENCE</scope>
</reference>
<dbReference type="AlphaFoldDB" id="A0A0H3YJE4"/>
<keyword evidence="9" id="KW-0915">Sodium</keyword>
<dbReference type="GO" id="GO:0005765">
    <property type="term" value="C:lysosomal membrane"/>
    <property type="evidence" value="ECO:0007669"/>
    <property type="project" value="UniProtKB-SubCell"/>
</dbReference>
<evidence type="ECO:0000256" key="7">
    <source>
        <dbReference type="ARBA" id="ARBA00022970"/>
    </source>
</evidence>
<dbReference type="Pfam" id="PF01490">
    <property type="entry name" value="Aa_trans"/>
    <property type="match status" value="2"/>
</dbReference>
<evidence type="ECO:0000256" key="15">
    <source>
        <dbReference type="SAM" id="Phobius"/>
    </source>
</evidence>
<proteinExistence type="evidence at transcript level"/>
<evidence type="ECO:0000256" key="10">
    <source>
        <dbReference type="ARBA" id="ARBA00023136"/>
    </source>
</evidence>
<keyword evidence="7" id="KW-0029">Amino-acid transport</keyword>
<evidence type="ECO:0000256" key="9">
    <source>
        <dbReference type="ARBA" id="ARBA00023053"/>
    </source>
</evidence>
<name>A0A0H3YJE4_SCHMD</name>
<dbReference type="GO" id="GO:0015179">
    <property type="term" value="F:L-amino acid transmembrane transporter activity"/>
    <property type="evidence" value="ECO:0007669"/>
    <property type="project" value="TreeGrafter"/>
</dbReference>
<keyword evidence="5" id="KW-0479">Metal-binding</keyword>
<keyword evidence="4 15" id="KW-0812">Transmembrane</keyword>
<evidence type="ECO:0000256" key="12">
    <source>
        <dbReference type="ARBA" id="ARBA00023180"/>
    </source>
</evidence>
<evidence type="ECO:0000256" key="8">
    <source>
        <dbReference type="ARBA" id="ARBA00022989"/>
    </source>
</evidence>
<keyword evidence="11" id="KW-1015">Disulfide bond</keyword>
<organism evidence="17">
    <name type="scientific">Schmidtea mediterranea</name>
    <name type="common">Freshwater planarian flatworm</name>
    <dbReference type="NCBI Taxonomy" id="79327"/>
    <lineage>
        <taxon>Eukaryota</taxon>
        <taxon>Metazoa</taxon>
        <taxon>Spiralia</taxon>
        <taxon>Lophotrochozoa</taxon>
        <taxon>Platyhelminthes</taxon>
        <taxon>Rhabditophora</taxon>
        <taxon>Seriata</taxon>
        <taxon>Tricladida</taxon>
        <taxon>Continenticola</taxon>
        <taxon>Geoplanoidea</taxon>
        <taxon>Dugesiidae</taxon>
        <taxon>Schmidtea</taxon>
    </lineage>
</organism>
<protein>
    <submittedName>
        <fullName evidence="17">Slc38a-2</fullName>
    </submittedName>
</protein>
<gene>
    <name evidence="17" type="primary">slc38a-2</name>
</gene>
<feature type="transmembrane region" description="Helical" evidence="15">
    <location>
        <begin position="296"/>
        <end position="317"/>
    </location>
</feature>
<feature type="domain" description="Amino acid transporter transmembrane" evidence="16">
    <location>
        <begin position="113"/>
        <end position="219"/>
    </location>
</feature>
<dbReference type="OrthoDB" id="294730at2759"/>
<comment type="similarity">
    <text evidence="14">Belongs to the amino acid/polyamine transporter 2 family. SLC38A9 subfamily.</text>
</comment>
<evidence type="ECO:0000256" key="5">
    <source>
        <dbReference type="ARBA" id="ARBA00022723"/>
    </source>
</evidence>
<evidence type="ECO:0000259" key="16">
    <source>
        <dbReference type="Pfam" id="PF01490"/>
    </source>
</evidence>
<dbReference type="GO" id="GO:0031902">
    <property type="term" value="C:late endosome membrane"/>
    <property type="evidence" value="ECO:0007669"/>
    <property type="project" value="UniProtKB-SubCell"/>
</dbReference>
<evidence type="ECO:0000256" key="13">
    <source>
        <dbReference type="ARBA" id="ARBA00023228"/>
    </source>
</evidence>
<keyword evidence="13" id="KW-0458">Lysosome</keyword>
<evidence type="ECO:0000256" key="1">
    <source>
        <dbReference type="ARBA" id="ARBA00004107"/>
    </source>
</evidence>
<dbReference type="InterPro" id="IPR013057">
    <property type="entry name" value="AA_transpt_TM"/>
</dbReference>
<evidence type="ECO:0000256" key="2">
    <source>
        <dbReference type="ARBA" id="ARBA00004155"/>
    </source>
</evidence>
<feature type="transmembrane region" description="Helical" evidence="15">
    <location>
        <begin position="370"/>
        <end position="391"/>
    </location>
</feature>
<evidence type="ECO:0000256" key="4">
    <source>
        <dbReference type="ARBA" id="ARBA00022692"/>
    </source>
</evidence>
<dbReference type="PANTHER" id="PTHR22950:SF244">
    <property type="entry name" value="NEUTRAL AMINO ACID TRANSPORTER 9"/>
    <property type="match status" value="1"/>
</dbReference>
<keyword evidence="10 15" id="KW-0472">Membrane</keyword>
<comment type="subcellular location">
    <subcellularLocation>
        <location evidence="1">Late endosome membrane</location>
        <topology evidence="1">Multi-pass membrane protein</topology>
    </subcellularLocation>
    <subcellularLocation>
        <location evidence="2">Lysosome membrane</location>
        <topology evidence="2">Multi-pass membrane protein</topology>
    </subcellularLocation>
</comment>